<evidence type="ECO:0000256" key="7">
    <source>
        <dbReference type="ARBA" id="ARBA00022679"/>
    </source>
</evidence>
<dbReference type="SUPFAM" id="SSF52540">
    <property type="entry name" value="P-loop containing nucleoside triphosphate hydrolases"/>
    <property type="match status" value="1"/>
</dbReference>
<keyword evidence="10 13" id="KW-0067">ATP-binding</keyword>
<evidence type="ECO:0000313" key="15">
    <source>
        <dbReference type="Proteomes" id="UP000229498"/>
    </source>
</evidence>
<dbReference type="InterPro" id="IPR027417">
    <property type="entry name" value="P-loop_NTPase"/>
</dbReference>
<accession>A0A2M9FY93</accession>
<dbReference type="OrthoDB" id="9766423at2"/>
<protein>
    <recommendedName>
        <fullName evidence="4 13">Tetraacyldisaccharide 4'-kinase</fullName>
        <ecNumber evidence="3 13">2.7.1.130</ecNumber>
    </recommendedName>
    <alternativeName>
        <fullName evidence="12 13">Lipid A 4'-kinase</fullName>
    </alternativeName>
</protein>
<evidence type="ECO:0000256" key="5">
    <source>
        <dbReference type="ARBA" id="ARBA00022516"/>
    </source>
</evidence>
<dbReference type="PANTHER" id="PTHR42724">
    <property type="entry name" value="TETRAACYLDISACCHARIDE 4'-KINASE"/>
    <property type="match status" value="1"/>
</dbReference>
<evidence type="ECO:0000256" key="2">
    <source>
        <dbReference type="ARBA" id="ARBA00004870"/>
    </source>
</evidence>
<evidence type="ECO:0000313" key="14">
    <source>
        <dbReference type="EMBL" id="PJK28433.1"/>
    </source>
</evidence>
<dbReference type="GO" id="GO:0009029">
    <property type="term" value="F:lipid-A 4'-kinase activity"/>
    <property type="evidence" value="ECO:0007669"/>
    <property type="project" value="UniProtKB-UniRule"/>
</dbReference>
<dbReference type="NCBIfam" id="TIGR00682">
    <property type="entry name" value="lpxK"/>
    <property type="match status" value="1"/>
</dbReference>
<dbReference type="PANTHER" id="PTHR42724:SF1">
    <property type="entry name" value="TETRAACYLDISACCHARIDE 4'-KINASE, MITOCHONDRIAL-RELATED"/>
    <property type="match status" value="1"/>
</dbReference>
<evidence type="ECO:0000256" key="9">
    <source>
        <dbReference type="ARBA" id="ARBA00022777"/>
    </source>
</evidence>
<dbReference type="Pfam" id="PF02606">
    <property type="entry name" value="LpxK"/>
    <property type="match status" value="1"/>
</dbReference>
<evidence type="ECO:0000256" key="4">
    <source>
        <dbReference type="ARBA" id="ARBA00016436"/>
    </source>
</evidence>
<dbReference type="GO" id="GO:0005524">
    <property type="term" value="F:ATP binding"/>
    <property type="evidence" value="ECO:0007669"/>
    <property type="project" value="UniProtKB-UniRule"/>
</dbReference>
<dbReference type="AlphaFoldDB" id="A0A2M9FY93"/>
<evidence type="ECO:0000256" key="12">
    <source>
        <dbReference type="ARBA" id="ARBA00029757"/>
    </source>
</evidence>
<keyword evidence="7 13" id="KW-0808">Transferase</keyword>
<evidence type="ECO:0000256" key="10">
    <source>
        <dbReference type="ARBA" id="ARBA00022840"/>
    </source>
</evidence>
<evidence type="ECO:0000256" key="6">
    <source>
        <dbReference type="ARBA" id="ARBA00022556"/>
    </source>
</evidence>
<keyword evidence="8 13" id="KW-0547">Nucleotide-binding</keyword>
<dbReference type="InterPro" id="IPR003758">
    <property type="entry name" value="LpxK"/>
</dbReference>
<dbReference type="UniPathway" id="UPA00359">
    <property type="reaction ID" value="UER00482"/>
</dbReference>
<organism evidence="14 15">
    <name type="scientific">Minwuia thermotolerans</name>
    <dbReference type="NCBI Taxonomy" id="2056226"/>
    <lineage>
        <taxon>Bacteria</taxon>
        <taxon>Pseudomonadati</taxon>
        <taxon>Pseudomonadota</taxon>
        <taxon>Alphaproteobacteria</taxon>
        <taxon>Minwuiales</taxon>
        <taxon>Minwuiaceae</taxon>
        <taxon>Minwuia</taxon>
    </lineage>
</organism>
<feature type="binding site" evidence="13">
    <location>
        <begin position="53"/>
        <end position="60"/>
    </location>
    <ligand>
        <name>ATP</name>
        <dbReference type="ChEBI" id="CHEBI:30616"/>
    </ligand>
</feature>
<evidence type="ECO:0000256" key="1">
    <source>
        <dbReference type="ARBA" id="ARBA00002274"/>
    </source>
</evidence>
<reference evidence="14 15" key="1">
    <citation type="submission" date="2017-11" db="EMBL/GenBank/DDBJ databases">
        <title>Draft genome sequence of Rhizobiales bacterium SY3-13.</title>
        <authorList>
            <person name="Sun C."/>
        </authorList>
    </citation>
    <scope>NUCLEOTIDE SEQUENCE [LARGE SCALE GENOMIC DNA]</scope>
    <source>
        <strain evidence="14 15">SY3-13</strain>
    </source>
</reference>
<evidence type="ECO:0000256" key="11">
    <source>
        <dbReference type="ARBA" id="ARBA00023098"/>
    </source>
</evidence>
<keyword evidence="5 13" id="KW-0444">Lipid biosynthesis</keyword>
<comment type="caution">
    <text evidence="14">The sequence shown here is derived from an EMBL/GenBank/DDBJ whole genome shotgun (WGS) entry which is preliminary data.</text>
</comment>
<comment type="catalytic activity">
    <reaction evidence="13">
        <text>a lipid A disaccharide + ATP = a lipid IVA + ADP + H(+)</text>
        <dbReference type="Rhea" id="RHEA:67840"/>
        <dbReference type="ChEBI" id="CHEBI:15378"/>
        <dbReference type="ChEBI" id="CHEBI:30616"/>
        <dbReference type="ChEBI" id="CHEBI:176343"/>
        <dbReference type="ChEBI" id="CHEBI:176425"/>
        <dbReference type="ChEBI" id="CHEBI:456216"/>
        <dbReference type="EC" id="2.7.1.130"/>
    </reaction>
</comment>
<keyword evidence="9 13" id="KW-0418">Kinase</keyword>
<dbReference type="GO" id="GO:0005886">
    <property type="term" value="C:plasma membrane"/>
    <property type="evidence" value="ECO:0007669"/>
    <property type="project" value="TreeGrafter"/>
</dbReference>
<evidence type="ECO:0000256" key="8">
    <source>
        <dbReference type="ARBA" id="ARBA00022741"/>
    </source>
</evidence>
<comment type="pathway">
    <text evidence="2 13">Glycolipid biosynthesis; lipid IV(A) biosynthesis; lipid IV(A) from (3R)-3-hydroxytetradecanoyl-[acyl-carrier-protein] and UDP-N-acetyl-alpha-D-glucosamine: step 6/6.</text>
</comment>
<dbReference type="GO" id="GO:0009245">
    <property type="term" value="P:lipid A biosynthetic process"/>
    <property type="evidence" value="ECO:0007669"/>
    <property type="project" value="UniProtKB-UniRule"/>
</dbReference>
<dbReference type="EMBL" id="PHIG01000044">
    <property type="protein sequence ID" value="PJK28433.1"/>
    <property type="molecule type" value="Genomic_DNA"/>
</dbReference>
<dbReference type="Proteomes" id="UP000229498">
    <property type="component" value="Unassembled WGS sequence"/>
</dbReference>
<sequence length="338" mass="35268">MKAPHFWAPGGAALPRLALRPFSLPWRAAAWLRRATANPHDPGVPVVCVGNLVMGGAGKTPTVRMLADWFRAHGLRPGVLSRGYGGGLSGRGATLVDPSRHSAAEVGDEALLHAAHGPTVVAADRRRGAELLARHADIIVMDDGHQNPALVKALSIIVVDTAYGFGNGAVFPAGPLRESIATGLGRANAVIAIGGGSIGERLQRGPLSVLRGDLIPDTAAQALAGCRVHAFCGIARPEKFRETLRSIGAEITGYRDFPDHHPFRKTEIEAVLKAAAAENAIPVTTAKDGVRLAAEQRAKVTVVEVALRLDQPESLDALLSPLLALVRPSGGADAAQDG</sequence>
<dbReference type="HAMAP" id="MF_00409">
    <property type="entry name" value="LpxK"/>
    <property type="match status" value="1"/>
</dbReference>
<evidence type="ECO:0000256" key="3">
    <source>
        <dbReference type="ARBA" id="ARBA00012071"/>
    </source>
</evidence>
<keyword evidence="6 13" id="KW-0441">Lipid A biosynthesis</keyword>
<dbReference type="EC" id="2.7.1.130" evidence="3 13"/>
<name>A0A2M9FY93_9PROT</name>
<comment type="function">
    <text evidence="1 13">Transfers the gamma-phosphate of ATP to the 4'-position of a tetraacyldisaccharide 1-phosphate intermediate (termed DS-1-P) to form tetraacyldisaccharide 1,4'-bis-phosphate (lipid IVA).</text>
</comment>
<evidence type="ECO:0000256" key="13">
    <source>
        <dbReference type="HAMAP-Rule" id="MF_00409"/>
    </source>
</evidence>
<proteinExistence type="inferred from homology"/>
<keyword evidence="15" id="KW-1185">Reference proteome</keyword>
<dbReference type="GO" id="GO:0009244">
    <property type="term" value="P:lipopolysaccharide core region biosynthetic process"/>
    <property type="evidence" value="ECO:0007669"/>
    <property type="project" value="TreeGrafter"/>
</dbReference>
<dbReference type="RefSeq" id="WP_109795753.1">
    <property type="nucleotide sequence ID" value="NZ_PHIG01000044.1"/>
</dbReference>
<keyword evidence="11 13" id="KW-0443">Lipid metabolism</keyword>
<comment type="similarity">
    <text evidence="13">Belongs to the LpxK family.</text>
</comment>
<gene>
    <name evidence="13 14" type="primary">lpxK</name>
    <name evidence="14" type="ORF">CVT23_17170</name>
</gene>